<dbReference type="Proteomes" id="UP001149813">
    <property type="component" value="Unassembled WGS sequence"/>
</dbReference>
<reference evidence="2" key="1">
    <citation type="submission" date="2022-07" db="EMBL/GenBank/DDBJ databases">
        <title>Phylogenomic reconstructions and comparative analyses of Kickxellomycotina fungi.</title>
        <authorList>
            <person name="Reynolds N.K."/>
            <person name="Stajich J.E."/>
            <person name="Barry K."/>
            <person name="Grigoriev I.V."/>
            <person name="Crous P."/>
            <person name="Smith M.E."/>
        </authorList>
    </citation>
    <scope>NUCLEOTIDE SEQUENCE</scope>
    <source>
        <strain evidence="2">NBRC 32514</strain>
    </source>
</reference>
<dbReference type="AlphaFoldDB" id="A0A9W7XXJ5"/>
<accession>A0A9W7XXJ5</accession>
<evidence type="ECO:0000313" key="3">
    <source>
        <dbReference type="Proteomes" id="UP001149813"/>
    </source>
</evidence>
<name>A0A9W7XXJ5_9FUNG</name>
<feature type="region of interest" description="Disordered" evidence="1">
    <location>
        <begin position="1"/>
        <end position="25"/>
    </location>
</feature>
<keyword evidence="3" id="KW-1185">Reference proteome</keyword>
<protein>
    <submittedName>
        <fullName evidence="2">Uncharacterized protein</fullName>
    </submittedName>
</protein>
<feature type="compositionally biased region" description="Low complexity" evidence="1">
    <location>
        <begin position="11"/>
        <end position="24"/>
    </location>
</feature>
<organism evidence="2 3">
    <name type="scientific">Coemansia erecta</name>
    <dbReference type="NCBI Taxonomy" id="147472"/>
    <lineage>
        <taxon>Eukaryota</taxon>
        <taxon>Fungi</taxon>
        <taxon>Fungi incertae sedis</taxon>
        <taxon>Zoopagomycota</taxon>
        <taxon>Kickxellomycotina</taxon>
        <taxon>Kickxellomycetes</taxon>
        <taxon>Kickxellales</taxon>
        <taxon>Kickxellaceae</taxon>
        <taxon>Coemansia</taxon>
    </lineage>
</organism>
<evidence type="ECO:0000256" key="1">
    <source>
        <dbReference type="SAM" id="MobiDB-lite"/>
    </source>
</evidence>
<dbReference type="OrthoDB" id="5558148at2759"/>
<gene>
    <name evidence="2" type="ORF">LPJ53_002803</name>
</gene>
<proteinExistence type="predicted"/>
<comment type="caution">
    <text evidence="2">The sequence shown here is derived from an EMBL/GenBank/DDBJ whole genome shotgun (WGS) entry which is preliminary data.</text>
</comment>
<dbReference type="EMBL" id="JANBOJ010000093">
    <property type="protein sequence ID" value="KAJ1722834.1"/>
    <property type="molecule type" value="Genomic_DNA"/>
</dbReference>
<evidence type="ECO:0000313" key="2">
    <source>
        <dbReference type="EMBL" id="KAJ1722834.1"/>
    </source>
</evidence>
<sequence length="141" mass="15509">MNVFHPLIGDPTTNTSPSSNNSTNGHDLFVATAAQETAIQVAATFIQNQQHEVVARLMRYRDHYTAEIDRQNERIVEINHAMATFGQTAGASDSKRRAIEVLGASLVDAKRCIDDAQLAKTRLELELAQWVSNAKKSGEDS</sequence>